<dbReference type="SUPFAM" id="SSF48317">
    <property type="entry name" value="Acid phosphatase/Vanadium-dependent haloperoxidase"/>
    <property type="match status" value="1"/>
</dbReference>
<keyword evidence="6 7" id="KW-0472">Membrane</keyword>
<feature type="transmembrane region" description="Helical" evidence="7">
    <location>
        <begin position="121"/>
        <end position="140"/>
    </location>
</feature>
<evidence type="ECO:0000313" key="10">
    <source>
        <dbReference type="Proteomes" id="UP000245368"/>
    </source>
</evidence>
<gene>
    <name evidence="9" type="ORF">DKM44_15035</name>
</gene>
<dbReference type="Gene3D" id="1.20.144.10">
    <property type="entry name" value="Phosphatidic acid phosphatase type 2/haloperoxidase"/>
    <property type="match status" value="2"/>
</dbReference>
<feature type="transmembrane region" description="Helical" evidence="7">
    <location>
        <begin position="87"/>
        <end position="112"/>
    </location>
</feature>
<evidence type="ECO:0000256" key="1">
    <source>
        <dbReference type="ARBA" id="ARBA00004651"/>
    </source>
</evidence>
<dbReference type="OrthoDB" id="9789113at2"/>
<accession>A0A2Z3JH92</accession>
<organism evidence="9 10">
    <name type="scientific">Deinococcus irradiatisoli</name>
    <dbReference type="NCBI Taxonomy" id="2202254"/>
    <lineage>
        <taxon>Bacteria</taxon>
        <taxon>Thermotogati</taxon>
        <taxon>Deinococcota</taxon>
        <taxon>Deinococci</taxon>
        <taxon>Deinococcales</taxon>
        <taxon>Deinococcaceae</taxon>
        <taxon>Deinococcus</taxon>
    </lineage>
</organism>
<keyword evidence="10" id="KW-1185">Reference proteome</keyword>
<evidence type="ECO:0000313" key="9">
    <source>
        <dbReference type="EMBL" id="AWN24375.1"/>
    </source>
</evidence>
<reference evidence="9 10" key="1">
    <citation type="submission" date="2018-05" db="EMBL/GenBank/DDBJ databases">
        <title>Complete Genome Sequence of Deinococcus sp. strain 17bor-2.</title>
        <authorList>
            <person name="Srinivasan S."/>
        </authorList>
    </citation>
    <scope>NUCLEOTIDE SEQUENCE [LARGE SCALE GENOMIC DNA]</scope>
    <source>
        <strain evidence="9 10">17bor-2</strain>
    </source>
</reference>
<dbReference type="PANTHER" id="PTHR14969:SF62">
    <property type="entry name" value="DECAPRENYLPHOSPHORYL-5-PHOSPHORIBOSE PHOSPHATASE RV3807C-RELATED"/>
    <property type="match status" value="1"/>
</dbReference>
<dbReference type="InterPro" id="IPR000326">
    <property type="entry name" value="PAP2/HPO"/>
</dbReference>
<feature type="domain" description="Phosphatidic acid phosphatase type 2/haloperoxidase" evidence="8">
    <location>
        <begin position="119"/>
        <end position="228"/>
    </location>
</feature>
<dbReference type="InterPro" id="IPR036938">
    <property type="entry name" value="PAP2/HPO_sf"/>
</dbReference>
<dbReference type="AlphaFoldDB" id="A0A2Z3JH92"/>
<name>A0A2Z3JH92_9DEIO</name>
<sequence length="254" mass="28512">MREKMNTRLWAWLGKASGRSGRALRCRMLLWIRRHWRQLLTLAALILLPLTLLGDLTGDLHHHEVFPWEAPLIRWVRADAPAWFRQVALTLSTVGSGTWMIPISAALLVVFWRKSSVMGRYFLISLGGAMLLNLILKALVGRVRPQVVDWLWQEGDKSFPSGHATMAAALSVTLVALLWRTAWRWPLIVLGILYTLLMGVARVYVGVHYPTDVLGGWALGLAWSAGAALVLWPRLRQAQQHAQEPGTVHSGENP</sequence>
<feature type="transmembrane region" description="Helical" evidence="7">
    <location>
        <begin position="213"/>
        <end position="232"/>
    </location>
</feature>
<dbReference type="SMART" id="SM00014">
    <property type="entry name" value="acidPPc"/>
    <property type="match status" value="1"/>
</dbReference>
<dbReference type="GO" id="GO:0016787">
    <property type="term" value="F:hydrolase activity"/>
    <property type="evidence" value="ECO:0007669"/>
    <property type="project" value="UniProtKB-KW"/>
</dbReference>
<keyword evidence="5 7" id="KW-1133">Transmembrane helix</keyword>
<proteinExistence type="predicted"/>
<evidence type="ECO:0000256" key="2">
    <source>
        <dbReference type="ARBA" id="ARBA00022475"/>
    </source>
</evidence>
<keyword evidence="2" id="KW-1003">Cell membrane</keyword>
<dbReference type="KEGG" id="dez:DKM44_15035"/>
<evidence type="ECO:0000256" key="7">
    <source>
        <dbReference type="SAM" id="Phobius"/>
    </source>
</evidence>
<evidence type="ECO:0000256" key="4">
    <source>
        <dbReference type="ARBA" id="ARBA00022801"/>
    </source>
</evidence>
<feature type="transmembrane region" description="Helical" evidence="7">
    <location>
        <begin position="160"/>
        <end position="179"/>
    </location>
</feature>
<keyword evidence="4" id="KW-0378">Hydrolase</keyword>
<dbReference type="Proteomes" id="UP000245368">
    <property type="component" value="Chromosome"/>
</dbReference>
<protein>
    <recommendedName>
        <fullName evidence="8">Phosphatidic acid phosphatase type 2/haloperoxidase domain-containing protein</fullName>
    </recommendedName>
</protein>
<evidence type="ECO:0000259" key="8">
    <source>
        <dbReference type="SMART" id="SM00014"/>
    </source>
</evidence>
<evidence type="ECO:0000256" key="5">
    <source>
        <dbReference type="ARBA" id="ARBA00022989"/>
    </source>
</evidence>
<evidence type="ECO:0000256" key="6">
    <source>
        <dbReference type="ARBA" id="ARBA00023136"/>
    </source>
</evidence>
<comment type="subcellular location">
    <subcellularLocation>
        <location evidence="1">Cell membrane</location>
        <topology evidence="1">Multi-pass membrane protein</topology>
    </subcellularLocation>
</comment>
<dbReference type="PANTHER" id="PTHR14969">
    <property type="entry name" value="SPHINGOSINE-1-PHOSPHATE PHOSPHOHYDROLASE"/>
    <property type="match status" value="1"/>
</dbReference>
<keyword evidence="3 7" id="KW-0812">Transmembrane</keyword>
<evidence type="ECO:0000256" key="3">
    <source>
        <dbReference type="ARBA" id="ARBA00022692"/>
    </source>
</evidence>
<dbReference type="GO" id="GO:0005886">
    <property type="term" value="C:plasma membrane"/>
    <property type="evidence" value="ECO:0007669"/>
    <property type="project" value="UniProtKB-SubCell"/>
</dbReference>
<dbReference type="CDD" id="cd03392">
    <property type="entry name" value="PAP2_like_2"/>
    <property type="match status" value="1"/>
</dbReference>
<dbReference type="Pfam" id="PF01569">
    <property type="entry name" value="PAP2"/>
    <property type="match status" value="1"/>
</dbReference>
<feature type="transmembrane region" description="Helical" evidence="7">
    <location>
        <begin position="186"/>
        <end position="207"/>
    </location>
</feature>
<dbReference type="EMBL" id="CP029494">
    <property type="protein sequence ID" value="AWN24375.1"/>
    <property type="molecule type" value="Genomic_DNA"/>
</dbReference>